<keyword evidence="4" id="KW-1185">Reference proteome</keyword>
<feature type="domain" description="Dystroglycan-type cadherin-like" evidence="2">
    <location>
        <begin position="1522"/>
        <end position="1613"/>
    </location>
</feature>
<dbReference type="GO" id="GO:0005509">
    <property type="term" value="F:calcium ion binding"/>
    <property type="evidence" value="ECO:0007669"/>
    <property type="project" value="InterPro"/>
</dbReference>
<dbReference type="SUPFAM" id="SSF49373">
    <property type="entry name" value="Invasin/intimin cell-adhesion fragments"/>
    <property type="match status" value="1"/>
</dbReference>
<feature type="domain" description="Dystroglycan-type cadherin-like" evidence="2">
    <location>
        <begin position="1243"/>
        <end position="1337"/>
    </location>
</feature>
<dbReference type="InterPro" id="IPR006626">
    <property type="entry name" value="PbH1"/>
</dbReference>
<dbReference type="Pfam" id="PF13585">
    <property type="entry name" value="CHU_C"/>
    <property type="match status" value="1"/>
</dbReference>
<feature type="domain" description="Dystroglycan-type cadherin-like" evidence="2">
    <location>
        <begin position="228"/>
        <end position="315"/>
    </location>
</feature>
<feature type="non-terminal residue" evidence="3">
    <location>
        <position position="1904"/>
    </location>
</feature>
<accession>A0A1I3VQT8</accession>
<dbReference type="SMART" id="SM00710">
    <property type="entry name" value="PbH1"/>
    <property type="match status" value="6"/>
</dbReference>
<feature type="signal peptide" evidence="1">
    <location>
        <begin position="1"/>
        <end position="23"/>
    </location>
</feature>
<proteinExistence type="predicted"/>
<dbReference type="InterPro" id="IPR015919">
    <property type="entry name" value="Cadherin-like_sf"/>
</dbReference>
<dbReference type="InterPro" id="IPR011050">
    <property type="entry name" value="Pectin_lyase_fold/virulence"/>
</dbReference>
<dbReference type="NCBIfam" id="NF041518">
    <property type="entry name" value="choice_anch_Q"/>
    <property type="match status" value="1"/>
</dbReference>
<dbReference type="PANTHER" id="PTHR11319">
    <property type="entry name" value="G PROTEIN-COUPLED RECEPTOR-RELATED"/>
    <property type="match status" value="1"/>
</dbReference>
<keyword evidence="1" id="KW-0732">Signal</keyword>
<gene>
    <name evidence="3" type="ORF">SAMN05444682_1212</name>
</gene>
<dbReference type="Gene3D" id="2.60.120.200">
    <property type="match status" value="1"/>
</dbReference>
<dbReference type="SMART" id="SM00736">
    <property type="entry name" value="CADG"/>
    <property type="match status" value="5"/>
</dbReference>
<evidence type="ECO:0000256" key="1">
    <source>
        <dbReference type="SAM" id="SignalP"/>
    </source>
</evidence>
<sequence length="1904" mass="191699">MTKYFLCIAWIACHMLSVNRASAQAFTENFDDITTLAGNGWLTQNNSSPVGSLNWFQGTSTTATPTPGPFNAYNGAANAYIAANFNSTTGGSGIISNWLLTPNRTFRNGDVLTFYTRKPTIGPGQTDYPDRLEVRLSTNGASTNVGAAGSNVGDFTTLLLSVNPTLVANVYPQIWTQYTITVSGLPAPTSGRVAFRYFVTSAGPSGSNSDYIGIDHVVYTPYVCPAFTVSGTVSEAIEGLPYSTTLAQTGALGPPSFAITAGALPDGLTLSSGGTIAGTPEESGTFNFTVTVSDASGCSGTESFSLVVEKIPSATITVANTDLSLNETASVTITFSEAVTGFDNDDLTVDNGTLSPVISTDGGITWTATLTPDPDVEVATNVIRLDNTGVVNVEDNAGMGTTTSNNYTIDTARPTSTITVSNTEVLTGETTGITITFSEAVTGFDNSDLTVANGTLGAVTSTDGGITWTATFTPAGDTYEPENVITLDLTGVSDAAGNAGEGTAGSNNYIVRTQALTLLVSSLLDTGDDRTTAGSWADDEADGGGLSLREALHWARPGDAITFAQGGTVTLDGTQLSVSRSNLRIDGDLDDDGVPDVTLSGNNATRIIWVSSGRTGVELEGLVLTGGAGTGGGGGVAFDINTQATLRNCAVTDNHELGWGGGGIYGSTTTLILVNCAVIGNSSDSFGGGVRLVGSSMLHMVNTTVSGNTTTGTGGHGGGIQYAGPGLLMINSTVSGNAALGSSSIGGGLRISSGAATVYNSTIVGNAASDNAGGVSANGTNDVFVNTVVAGNTAGAGATAGAGGSPLATGGTPDDVGGTIEAATNSYFGTSAVITSDNSSLNGQGTDNLLLGDLADNGGPVQTHRPQAGSALVDAGDTGGLPPDTYDLNGNTDVAEPLPLDATGAARVAGNSVDIGAVEGNRAPALADLDGGNTFIEGGDAIAIDNDVTVTDGELDALNGGNGNYSGASFTVQRTGGAVADDVFGFVDGSGLAVSSGQLVKSGQVIGAFDTSVDGRLTVTFTDAGGGIPTTPDINAMMQQVTYLNASNDPPTDITLDWTFADEAGAAVMGTASVAIGLRNDPPVLTATGADPTFTENGPAVVLFSGTSIDVVEAGQPVSGLELTVANAANGAEEFLSIDGSQVALEDGHTVTTAGSGLDVSVSVSAGTATVTIGSTAGLSTADAAALVDGMTYGHTGENPGELSRIVTITGVTDDGGTANGGDDTGEPGVSARVTMVPVNDAPAISGTPATVVDQDVAYSFVPAVSDVDNGPEDLTFAIVNKPDWADFDPATGELSGIPGNSDVGTTTGITITVSDGTESVDLAAFDLEVVNVNDAPTITGTPATSVDQDEMYSFIPAADDPDGDELAFSITNKPDWADFNTTTGELSGTPGNSDVGTTTGIMITVSDGTESVDLAAFDLEVVNVNDAPTIGGTPATSVDRGAAYSFMPVSRDIDGDDLLFSITNKPDWADFDTAMGGLSGTPDNGDVGITTGIVITVSDGELSASLPAFDLEVVHVNNAPTISGTPATTVDQGVAYSFIPAAEDLDGDELAFSITNKPDWADFDAATGGLSGTPGNGDVGVTAGIVVSVSDGTASASLAAFNLEVNSVVISGVTLPDGSFVYDGTAKSLGIVGGLPEGTSVSYQNNSRTDAGTQEVTATVSGGNYRDLVLTAVLTVTPAERTLAFPALEAKTYGDGEFDGGASASSGEGITYTSSNPAVAEITAAGQIRITGAGEATITATVPENGNYVNRPETRRTLVVGKATQTISFNAPAEVNRDAGTVQLDVTASSGLPVSLAIDDGQVATLSGTALNVLRLGTVTITATQAGDGNHGAAEPVTVTVRVVDPASDFAVRVHPAVSPNGDGINEFLMIEGIRDFPKNRVRVINRNGTVVWEASGYDNDRV</sequence>
<evidence type="ECO:0000259" key="2">
    <source>
        <dbReference type="SMART" id="SM00736"/>
    </source>
</evidence>
<dbReference type="InterPro" id="IPR008964">
    <property type="entry name" value="Invasin/intimin_cell_adhesion"/>
</dbReference>
<reference evidence="3 4" key="1">
    <citation type="submission" date="2016-10" db="EMBL/GenBank/DDBJ databases">
        <authorList>
            <person name="de Groot N.N."/>
        </authorList>
    </citation>
    <scope>NUCLEOTIDE SEQUENCE [LARGE SCALE GENOMIC DNA]</scope>
    <source>
        <strain evidence="3 4">RK1</strain>
    </source>
</reference>
<dbReference type="Pfam" id="PF19078">
    <property type="entry name" value="Big_12"/>
    <property type="match status" value="2"/>
</dbReference>
<dbReference type="InterPro" id="IPR006644">
    <property type="entry name" value="Cadg"/>
</dbReference>
<feature type="chain" id="PRO_5011750615" evidence="1">
    <location>
        <begin position="24"/>
        <end position="1904"/>
    </location>
</feature>
<dbReference type="SUPFAM" id="SSF51126">
    <property type="entry name" value="Pectin lyase-like"/>
    <property type="match status" value="1"/>
</dbReference>
<protein>
    <submittedName>
        <fullName evidence="3">Putative Ig domain-containing protein</fullName>
    </submittedName>
</protein>
<dbReference type="NCBIfam" id="NF038128">
    <property type="entry name" value="choice_anch_J"/>
    <property type="match status" value="1"/>
</dbReference>
<dbReference type="Proteomes" id="UP000198670">
    <property type="component" value="Unassembled WGS sequence"/>
</dbReference>
<feature type="domain" description="Dystroglycan-type cadherin-like" evidence="2">
    <location>
        <begin position="1338"/>
        <end position="1429"/>
    </location>
</feature>
<dbReference type="SUPFAM" id="SSF49313">
    <property type="entry name" value="Cadherin-like"/>
    <property type="match status" value="5"/>
</dbReference>
<dbReference type="PANTHER" id="PTHR11319:SF35">
    <property type="entry name" value="OUTER MEMBRANE PROTEIN PMPC-RELATED"/>
    <property type="match status" value="1"/>
</dbReference>
<dbReference type="InterPro" id="IPR013783">
    <property type="entry name" value="Ig-like_fold"/>
</dbReference>
<organism evidence="3 4">
    <name type="scientific">Parapedobacter indicus</name>
    <dbReference type="NCBI Taxonomy" id="1477437"/>
    <lineage>
        <taxon>Bacteria</taxon>
        <taxon>Pseudomonadati</taxon>
        <taxon>Bacteroidota</taxon>
        <taxon>Sphingobacteriia</taxon>
        <taxon>Sphingobacteriales</taxon>
        <taxon>Sphingobacteriaceae</taxon>
        <taxon>Parapedobacter</taxon>
    </lineage>
</organism>
<evidence type="ECO:0000313" key="3">
    <source>
        <dbReference type="EMBL" id="SFJ97522.1"/>
    </source>
</evidence>
<dbReference type="InterPro" id="IPR044048">
    <property type="entry name" value="Big_12"/>
</dbReference>
<dbReference type="FunFam" id="2.60.40.10:FF:002543">
    <property type="match status" value="2"/>
</dbReference>
<name>A0A1I3VQT8_9SPHI</name>
<dbReference type="Gene3D" id="2.60.40.1080">
    <property type="match status" value="1"/>
</dbReference>
<dbReference type="GO" id="GO:0016020">
    <property type="term" value="C:membrane"/>
    <property type="evidence" value="ECO:0007669"/>
    <property type="project" value="InterPro"/>
</dbReference>
<dbReference type="Gene3D" id="2.60.40.10">
    <property type="entry name" value="Immunoglobulins"/>
    <property type="match status" value="5"/>
</dbReference>
<feature type="domain" description="Dystroglycan-type cadherin-like" evidence="2">
    <location>
        <begin position="1434"/>
        <end position="1521"/>
    </location>
</feature>
<dbReference type="STRING" id="1477437.SAMN05444682_1212"/>
<dbReference type="EMBL" id="FOQO01000021">
    <property type="protein sequence ID" value="SFJ97522.1"/>
    <property type="molecule type" value="Genomic_DNA"/>
</dbReference>
<dbReference type="Pfam" id="PF05345">
    <property type="entry name" value="He_PIG"/>
    <property type="match status" value="5"/>
</dbReference>
<dbReference type="RefSeq" id="WP_143073034.1">
    <property type="nucleotide sequence ID" value="NZ_FOQO01000021.1"/>
</dbReference>
<dbReference type="InterPro" id="IPR059226">
    <property type="entry name" value="Choice_anch_Q_dom"/>
</dbReference>
<evidence type="ECO:0000313" key="4">
    <source>
        <dbReference type="Proteomes" id="UP000198670"/>
    </source>
</evidence>